<dbReference type="GO" id="GO:0003677">
    <property type="term" value="F:DNA binding"/>
    <property type="evidence" value="ECO:0007669"/>
    <property type="project" value="UniProtKB-KW"/>
</dbReference>
<dbReference type="PANTHER" id="PTHR30146:SF153">
    <property type="entry name" value="LACTOSE OPERON REPRESSOR"/>
    <property type="match status" value="1"/>
</dbReference>
<keyword evidence="1" id="KW-0805">Transcription regulation</keyword>
<dbReference type="Gene3D" id="3.40.50.2300">
    <property type="match status" value="2"/>
</dbReference>
<evidence type="ECO:0000256" key="1">
    <source>
        <dbReference type="ARBA" id="ARBA00023015"/>
    </source>
</evidence>
<dbReference type="PROSITE" id="PS00356">
    <property type="entry name" value="HTH_LACI_1"/>
    <property type="match status" value="1"/>
</dbReference>
<dbReference type="SUPFAM" id="SSF47413">
    <property type="entry name" value="lambda repressor-like DNA-binding domains"/>
    <property type="match status" value="1"/>
</dbReference>
<organism evidence="5 6">
    <name type="scientific">Microlunatus aurantiacus</name>
    <dbReference type="NCBI Taxonomy" id="446786"/>
    <lineage>
        <taxon>Bacteria</taxon>
        <taxon>Bacillati</taxon>
        <taxon>Actinomycetota</taxon>
        <taxon>Actinomycetes</taxon>
        <taxon>Propionibacteriales</taxon>
        <taxon>Propionibacteriaceae</taxon>
        <taxon>Microlunatus</taxon>
    </lineage>
</organism>
<dbReference type="CDD" id="cd01392">
    <property type="entry name" value="HTH_LacI"/>
    <property type="match status" value="1"/>
</dbReference>
<dbReference type="CDD" id="cd06296">
    <property type="entry name" value="PBP1_CatR-like"/>
    <property type="match status" value="1"/>
</dbReference>
<evidence type="ECO:0000313" key="6">
    <source>
        <dbReference type="Proteomes" id="UP001500051"/>
    </source>
</evidence>
<dbReference type="InterPro" id="IPR010982">
    <property type="entry name" value="Lambda_DNA-bd_dom_sf"/>
</dbReference>
<dbReference type="InterPro" id="IPR000843">
    <property type="entry name" value="HTH_LacI"/>
</dbReference>
<keyword evidence="3" id="KW-0804">Transcription</keyword>
<keyword evidence="2 5" id="KW-0238">DNA-binding</keyword>
<dbReference type="Pfam" id="PF13377">
    <property type="entry name" value="Peripla_BP_3"/>
    <property type="match status" value="1"/>
</dbReference>
<keyword evidence="6" id="KW-1185">Reference proteome</keyword>
<sequence length="342" mass="36395">MKRNRTTLAEVAVAAGVSVATVSKVLNDHADVADATRRRIQDALRESGYQSTRRAPRLTGGPTERLIEVSFPEWQNAYESAVLDGLAGAAEAEGYEIVIGPRARDNRVHIDPDELRRSGRLGAIFVTVDASDPPIRVLSEAGFPVVVIDPVRVGSTPCVTIGATNFAGGVTATEHLLALGHRRIAHAGGPAAVECSQARVAGYHSALRQAGLPIDDSLVTHSLFTYDAGRAVAAQLLDRDDRPTAIFAACDEVALAILEEARQRTIRVPEDLSVIGFDDSFLASRSAPPLTTVAQPLIEMGRLAVRSLLQLVSGDVVGTRHLELATHLVVRDSTAPLPPTHA</sequence>
<dbReference type="InterPro" id="IPR046335">
    <property type="entry name" value="LacI/GalR-like_sensor"/>
</dbReference>
<gene>
    <name evidence="5" type="ORF">GCM10022204_01640</name>
</gene>
<protein>
    <submittedName>
        <fullName evidence="5">LacI family DNA-binding transcriptional regulator</fullName>
    </submittedName>
</protein>
<feature type="domain" description="HTH lacI-type" evidence="4">
    <location>
        <begin position="6"/>
        <end position="60"/>
    </location>
</feature>
<reference evidence="6" key="1">
    <citation type="journal article" date="2019" name="Int. J. Syst. Evol. Microbiol.">
        <title>The Global Catalogue of Microorganisms (GCM) 10K type strain sequencing project: providing services to taxonomists for standard genome sequencing and annotation.</title>
        <authorList>
            <consortium name="The Broad Institute Genomics Platform"/>
            <consortium name="The Broad Institute Genome Sequencing Center for Infectious Disease"/>
            <person name="Wu L."/>
            <person name="Ma J."/>
        </authorList>
    </citation>
    <scope>NUCLEOTIDE SEQUENCE [LARGE SCALE GENOMIC DNA]</scope>
    <source>
        <strain evidence="6">JCM 16548</strain>
    </source>
</reference>
<dbReference type="InterPro" id="IPR028082">
    <property type="entry name" value="Peripla_BP_I"/>
</dbReference>
<evidence type="ECO:0000313" key="5">
    <source>
        <dbReference type="EMBL" id="GAA3690424.1"/>
    </source>
</evidence>
<dbReference type="PROSITE" id="PS50932">
    <property type="entry name" value="HTH_LACI_2"/>
    <property type="match status" value="1"/>
</dbReference>
<dbReference type="Gene3D" id="1.10.260.40">
    <property type="entry name" value="lambda repressor-like DNA-binding domains"/>
    <property type="match status" value="1"/>
</dbReference>
<dbReference type="EMBL" id="BAAAYX010000002">
    <property type="protein sequence ID" value="GAA3690424.1"/>
    <property type="molecule type" value="Genomic_DNA"/>
</dbReference>
<accession>A0ABP7CKM8</accession>
<dbReference type="Pfam" id="PF00356">
    <property type="entry name" value="LacI"/>
    <property type="match status" value="1"/>
</dbReference>
<comment type="caution">
    <text evidence="5">The sequence shown here is derived from an EMBL/GenBank/DDBJ whole genome shotgun (WGS) entry which is preliminary data.</text>
</comment>
<evidence type="ECO:0000256" key="2">
    <source>
        <dbReference type="ARBA" id="ARBA00023125"/>
    </source>
</evidence>
<name>A0ABP7CKM8_9ACTN</name>
<evidence type="ECO:0000256" key="3">
    <source>
        <dbReference type="ARBA" id="ARBA00023163"/>
    </source>
</evidence>
<proteinExistence type="predicted"/>
<dbReference type="SMART" id="SM00354">
    <property type="entry name" value="HTH_LACI"/>
    <property type="match status" value="1"/>
</dbReference>
<dbReference type="SUPFAM" id="SSF53822">
    <property type="entry name" value="Periplasmic binding protein-like I"/>
    <property type="match status" value="1"/>
</dbReference>
<dbReference type="RefSeq" id="WP_344810366.1">
    <property type="nucleotide sequence ID" value="NZ_BAAAYX010000002.1"/>
</dbReference>
<evidence type="ECO:0000259" key="4">
    <source>
        <dbReference type="PROSITE" id="PS50932"/>
    </source>
</evidence>
<dbReference type="PANTHER" id="PTHR30146">
    <property type="entry name" value="LACI-RELATED TRANSCRIPTIONAL REPRESSOR"/>
    <property type="match status" value="1"/>
</dbReference>
<dbReference type="Proteomes" id="UP001500051">
    <property type="component" value="Unassembled WGS sequence"/>
</dbReference>